<dbReference type="Gene3D" id="3.40.50.150">
    <property type="entry name" value="Vaccinia Virus protein VP39"/>
    <property type="match status" value="1"/>
</dbReference>
<dbReference type="OrthoDB" id="9784101at2"/>
<dbReference type="EMBL" id="FQUO01000012">
    <property type="protein sequence ID" value="SHF81472.1"/>
    <property type="molecule type" value="Genomic_DNA"/>
</dbReference>
<feature type="chain" id="PRO_5009909909" evidence="1">
    <location>
        <begin position="24"/>
        <end position="241"/>
    </location>
</feature>
<dbReference type="GO" id="GO:0008168">
    <property type="term" value="F:methyltransferase activity"/>
    <property type="evidence" value="ECO:0007669"/>
    <property type="project" value="UniProtKB-KW"/>
</dbReference>
<dbReference type="AlphaFoldDB" id="A0A1M5ER28"/>
<evidence type="ECO:0000259" key="2">
    <source>
        <dbReference type="Pfam" id="PF08242"/>
    </source>
</evidence>
<gene>
    <name evidence="3" type="ORF">SAMN05444008_112143</name>
</gene>
<dbReference type="Proteomes" id="UP000184368">
    <property type="component" value="Unassembled WGS sequence"/>
</dbReference>
<keyword evidence="3" id="KW-0489">Methyltransferase</keyword>
<dbReference type="Pfam" id="PF08242">
    <property type="entry name" value="Methyltransf_12"/>
    <property type="match status" value="1"/>
</dbReference>
<keyword evidence="3" id="KW-0808">Transferase</keyword>
<dbReference type="GO" id="GO:0032259">
    <property type="term" value="P:methylation"/>
    <property type="evidence" value="ECO:0007669"/>
    <property type="project" value="UniProtKB-KW"/>
</dbReference>
<dbReference type="PANTHER" id="PTHR43861">
    <property type="entry name" value="TRANS-ACONITATE 2-METHYLTRANSFERASE-RELATED"/>
    <property type="match status" value="1"/>
</dbReference>
<evidence type="ECO:0000313" key="4">
    <source>
        <dbReference type="Proteomes" id="UP000184368"/>
    </source>
</evidence>
<dbReference type="RefSeq" id="WP_073045046.1">
    <property type="nucleotide sequence ID" value="NZ_FQUO01000012.1"/>
</dbReference>
<reference evidence="3 4" key="1">
    <citation type="submission" date="2016-11" db="EMBL/GenBank/DDBJ databases">
        <authorList>
            <person name="Jaros S."/>
            <person name="Januszkiewicz K."/>
            <person name="Wedrychowicz H."/>
        </authorList>
    </citation>
    <scope>NUCLEOTIDE SEQUENCE [LARGE SCALE GENOMIC DNA]</scope>
    <source>
        <strain evidence="3 4">DSM 26897</strain>
    </source>
</reference>
<dbReference type="InterPro" id="IPR013217">
    <property type="entry name" value="Methyltransf_12"/>
</dbReference>
<dbReference type="SUPFAM" id="SSF53335">
    <property type="entry name" value="S-adenosyl-L-methionine-dependent methyltransferases"/>
    <property type="match status" value="1"/>
</dbReference>
<keyword evidence="1" id="KW-0732">Signal</keyword>
<evidence type="ECO:0000256" key="1">
    <source>
        <dbReference type="SAM" id="SignalP"/>
    </source>
</evidence>
<dbReference type="PROSITE" id="PS51257">
    <property type="entry name" value="PROKAR_LIPOPROTEIN"/>
    <property type="match status" value="1"/>
</dbReference>
<dbReference type="InterPro" id="IPR029063">
    <property type="entry name" value="SAM-dependent_MTases_sf"/>
</dbReference>
<evidence type="ECO:0000313" key="3">
    <source>
        <dbReference type="EMBL" id="SHF81472.1"/>
    </source>
</evidence>
<organism evidence="3 4">
    <name type="scientific">Cnuella takakiae</name>
    <dbReference type="NCBI Taxonomy" id="1302690"/>
    <lineage>
        <taxon>Bacteria</taxon>
        <taxon>Pseudomonadati</taxon>
        <taxon>Bacteroidota</taxon>
        <taxon>Chitinophagia</taxon>
        <taxon>Chitinophagales</taxon>
        <taxon>Chitinophagaceae</taxon>
        <taxon>Cnuella</taxon>
    </lineage>
</organism>
<dbReference type="CDD" id="cd02440">
    <property type="entry name" value="AdoMet_MTases"/>
    <property type="match status" value="1"/>
</dbReference>
<protein>
    <submittedName>
        <fullName evidence="3">Methyltransferase, FkbM family</fullName>
    </submittedName>
</protein>
<sequence length="241" mass="26603">MKLLLLISTLAVLCSCSSRPNKAAAAAQPAVYSYKKPHPDGTGKVYLGREIAHVMSAAGGNWLERNSRDIEEGVEQAIDLMQLQPDTKVADIGAGTGYYTFRMADKVPQGRVFAVEVQPEFITALEARRTQLRAVNVSVVQGTEQGPNLPEGSIDLAIMVDVYHELAYPQEMLQALYKALKPTGKILLLEYRKEDPAIPIKELHKLSVVQANKEMAANGFVPDRLSDALPMQHFLLYRKRG</sequence>
<dbReference type="STRING" id="1302690.BUE76_04615"/>
<proteinExistence type="predicted"/>
<accession>A0A1M5ER28</accession>
<feature type="domain" description="Methyltransferase type 12" evidence="2">
    <location>
        <begin position="91"/>
        <end position="186"/>
    </location>
</feature>
<dbReference type="PANTHER" id="PTHR43861:SF1">
    <property type="entry name" value="TRANS-ACONITATE 2-METHYLTRANSFERASE"/>
    <property type="match status" value="1"/>
</dbReference>
<keyword evidence="4" id="KW-1185">Reference proteome</keyword>
<name>A0A1M5ER28_9BACT</name>
<feature type="signal peptide" evidence="1">
    <location>
        <begin position="1"/>
        <end position="23"/>
    </location>
</feature>